<dbReference type="EMBL" id="AEOI02000010">
    <property type="protein sequence ID" value="ESW96550.1"/>
    <property type="molecule type" value="Genomic_DNA"/>
</dbReference>
<reference evidence="2 3" key="1">
    <citation type="journal article" date="2013" name="BMC Genomics">
        <title>Genome sequence and analysis of methylotrophic yeast Hansenula polymorpha DL1.</title>
        <authorList>
            <person name="Ravin N.V."/>
            <person name="Eldarov M.A."/>
            <person name="Kadnikov V.V."/>
            <person name="Beletsky A.V."/>
            <person name="Schneider J."/>
            <person name="Mardanova E.S."/>
            <person name="Smekalova E.M."/>
            <person name="Zvereva M.I."/>
            <person name="Dontsova O.A."/>
            <person name="Mardanov A.V."/>
            <person name="Skryabin K.G."/>
        </authorList>
    </citation>
    <scope>NUCLEOTIDE SEQUENCE [LARGE SCALE GENOMIC DNA]</scope>
    <source>
        <strain evidence="3">ATCC 26012 / BCRC 20466 / JCM 22074 / NRRL Y-7560 / DL-1</strain>
    </source>
</reference>
<comment type="caution">
    <text evidence="2">The sequence shown here is derived from an EMBL/GenBank/DDBJ whole genome shotgun (WGS) entry which is preliminary data.</text>
</comment>
<keyword evidence="3" id="KW-1185">Reference proteome</keyword>
<evidence type="ECO:0000313" key="3">
    <source>
        <dbReference type="Proteomes" id="UP000008673"/>
    </source>
</evidence>
<dbReference type="RefSeq" id="XP_013932980.1">
    <property type="nucleotide sequence ID" value="XM_014077505.1"/>
</dbReference>
<dbReference type="GO" id="GO:0016874">
    <property type="term" value="F:ligase activity"/>
    <property type="evidence" value="ECO:0007669"/>
    <property type="project" value="UniProtKB-KW"/>
</dbReference>
<dbReference type="GeneID" id="25772614"/>
<sequence length="645" mass="72838">MDSCSNDEVMEDVLPSFQMHNQLFNRTVLDSKDEIELPGYEETSCPYFARRELTSEEQVSPLQNPELLVLNNLNSLRKINAQVRITITLTDQSPLFGEPYKSRSPLHCYYPGDVVNGLVTIENTGNKIIPFEMFFVSLDGTVTIPQNDVSGTEYTYRKHHLLKSFDLAACFHECDLWQLEKSPCTGKDPVDGAIFGLPNSRKLQPHTKYKKTFAFRLPSFLLDSACNRQYESHLQAPSSLGVNPFANNGRAANAKIRAGLGYGHLDESGAPIVTTNFNEPGQSVSYSLSVNILARSEEIAKHVNYQKSYELPFVILEESSAFLRFTNTNQPITEGDVDLQLQVDKIEHQAAELEVTLEEKCKLHKIGVTDQNVLEDLVASDHIAKKKSSDEGEELDFFDIHKIKLNRGFLKGEVELEVKVQNIGQIVLHSFEPASLGPEGTALQESFLKEILLNSSGIHMFKKVASGTVLPSIKSGEIHISLKSLDGMLPKNIMVKPSLRVVNLHSSAHIPLHFGLKGTERFYNYQTVIGINRRFERWDAQLKSLCKETGQPIPRQLHEDILGLKYLRYREHSIDIFEPQRVQLDWRSTGPAYESEFTATIVLDVKKAHGYHIIPEFQTCFLSRRYMLDIKLGGSKVLSLPLRVF</sequence>
<dbReference type="InterPro" id="IPR039634">
    <property type="entry name" value="Bul1-like"/>
</dbReference>
<name>W1QB04_OGAPD</name>
<dbReference type="KEGG" id="opa:HPODL_03170"/>
<dbReference type="Proteomes" id="UP000008673">
    <property type="component" value="Unassembled WGS sequence"/>
</dbReference>
<dbReference type="InterPro" id="IPR007519">
    <property type="entry name" value="Bul1_N"/>
</dbReference>
<dbReference type="PANTHER" id="PTHR31904">
    <property type="entry name" value="BYPASS OF STOP CODON PROTEIN 5-RELATED"/>
    <property type="match status" value="1"/>
</dbReference>
<dbReference type="HOGENOM" id="CLU_023806_0_0_1"/>
<protein>
    <submittedName>
        <fullName evidence="2">Ubiquitin ligase-binding protein BUL1</fullName>
    </submittedName>
</protein>
<dbReference type="Pfam" id="PF04425">
    <property type="entry name" value="Bul1_N"/>
    <property type="match status" value="1"/>
</dbReference>
<dbReference type="eggNOG" id="ENOG502QSAC">
    <property type="taxonomic scope" value="Eukaryota"/>
</dbReference>
<dbReference type="OrthoDB" id="2283785at2759"/>
<proteinExistence type="predicted"/>
<evidence type="ECO:0000313" key="2">
    <source>
        <dbReference type="EMBL" id="ESW96550.1"/>
    </source>
</evidence>
<organism evidence="2 3">
    <name type="scientific">Ogataea parapolymorpha (strain ATCC 26012 / BCRC 20466 / JCM 22074 / NRRL Y-7560 / DL-1)</name>
    <name type="common">Yeast</name>
    <name type="synonym">Hansenula polymorpha</name>
    <dbReference type="NCBI Taxonomy" id="871575"/>
    <lineage>
        <taxon>Eukaryota</taxon>
        <taxon>Fungi</taxon>
        <taxon>Dikarya</taxon>
        <taxon>Ascomycota</taxon>
        <taxon>Saccharomycotina</taxon>
        <taxon>Pichiomycetes</taxon>
        <taxon>Pichiales</taxon>
        <taxon>Pichiaceae</taxon>
        <taxon>Ogataea</taxon>
    </lineage>
</organism>
<gene>
    <name evidence="2" type="ORF">HPODL_03170</name>
</gene>
<feature type="domain" description="Bul1 N-terminal" evidence="1">
    <location>
        <begin position="65"/>
        <end position="363"/>
    </location>
</feature>
<dbReference type="STRING" id="871575.W1QB04"/>
<dbReference type="PANTHER" id="PTHR31904:SF1">
    <property type="entry name" value="BYPASS OF STOP CODON PROTEIN 5-RELATED"/>
    <property type="match status" value="1"/>
</dbReference>
<dbReference type="AlphaFoldDB" id="W1QB04"/>
<accession>W1QB04</accession>
<keyword evidence="2" id="KW-0436">Ligase</keyword>
<evidence type="ECO:0000259" key="1">
    <source>
        <dbReference type="Pfam" id="PF04425"/>
    </source>
</evidence>